<evidence type="ECO:0000256" key="5">
    <source>
        <dbReference type="ARBA" id="ARBA00022840"/>
    </source>
</evidence>
<dbReference type="Gene3D" id="3.40.50.300">
    <property type="entry name" value="P-loop containing nucleotide triphosphate hydrolases"/>
    <property type="match status" value="1"/>
</dbReference>
<comment type="subunit">
    <text evidence="8">Homodimer.</text>
</comment>
<dbReference type="InterPro" id="IPR044304">
    <property type="entry name" value="NUBPL-like"/>
</dbReference>
<dbReference type="GO" id="GO:0016226">
    <property type="term" value="P:iron-sulfur cluster assembly"/>
    <property type="evidence" value="ECO:0007669"/>
    <property type="project" value="InterPro"/>
</dbReference>
<evidence type="ECO:0000256" key="8">
    <source>
        <dbReference type="HAMAP-Rule" id="MF_02040"/>
    </source>
</evidence>
<dbReference type="InterPro" id="IPR019591">
    <property type="entry name" value="Mrp/NBP35_ATP-bd"/>
</dbReference>
<dbReference type="GO" id="GO:0016887">
    <property type="term" value="F:ATP hydrolysis activity"/>
    <property type="evidence" value="ECO:0007669"/>
    <property type="project" value="UniProtKB-UniRule"/>
</dbReference>
<comment type="similarity">
    <text evidence="1">In the N-terminal section; belongs to the MIP18 family.</text>
</comment>
<evidence type="ECO:0000256" key="1">
    <source>
        <dbReference type="ARBA" id="ARBA00007352"/>
    </source>
</evidence>
<keyword evidence="5 8" id="KW-0067">ATP-binding</keyword>
<dbReference type="InterPro" id="IPR002744">
    <property type="entry name" value="MIP18-like"/>
</dbReference>
<keyword evidence="8" id="KW-0378">Hydrolase</keyword>
<feature type="domain" description="MIP18 family-like" evidence="10">
    <location>
        <begin position="5"/>
        <end position="75"/>
    </location>
</feature>
<sequence>MLDTATVLQALSTIVDPDFKKDIVELGFVRDLKIEDGVVSFTIRLTTPACPIKDQFKRQAEEAVGALPGVREVRVTMGAAPAVEVSTGIPGVAHIVAVIAGKGGVGKSTTAVNLAVALMQMGAKVGLFDADAFGPNTPRMLGVRGVPLRTQGGKIVPIEAQGIKLVSIGSAIPEDQPVVWRGSLQHGFVRDFTQKTEWGELDYLVVDMPPGTGDIPLSVMQLLPLSGALVVGTPQEVALEDVRRGVTMLNKMNVNLLGFVENMSYLVCPKCGEEIDVFGKGGMDAFAETFGAPVLARIPMDVNIRKGSDAGLPAAFQEGPVAEAYKELAAAVVQRVAVVEKENPPKAAGVPQAGPGGNQPFLNVPKKN</sequence>
<evidence type="ECO:0000256" key="9">
    <source>
        <dbReference type="SAM" id="MobiDB-lite"/>
    </source>
</evidence>
<dbReference type="SUPFAM" id="SSF117916">
    <property type="entry name" value="Fe-S cluster assembly (FSCA) domain-like"/>
    <property type="match status" value="1"/>
</dbReference>
<dbReference type="PANTHER" id="PTHR42961:SF2">
    <property type="entry name" value="IRON-SULFUR PROTEIN NUBPL"/>
    <property type="match status" value="1"/>
</dbReference>
<dbReference type="GO" id="GO:0046872">
    <property type="term" value="F:metal ion binding"/>
    <property type="evidence" value="ECO:0007669"/>
    <property type="project" value="UniProtKB-KW"/>
</dbReference>
<dbReference type="RefSeq" id="WP_147149063.1">
    <property type="nucleotide sequence ID" value="NZ_BJXN01000027.1"/>
</dbReference>
<dbReference type="GO" id="GO:0051539">
    <property type="term" value="F:4 iron, 4 sulfur cluster binding"/>
    <property type="evidence" value="ECO:0007669"/>
    <property type="project" value="TreeGrafter"/>
</dbReference>
<dbReference type="GO" id="GO:0005524">
    <property type="term" value="F:ATP binding"/>
    <property type="evidence" value="ECO:0007669"/>
    <property type="project" value="UniProtKB-UniRule"/>
</dbReference>
<dbReference type="GO" id="GO:0140663">
    <property type="term" value="F:ATP-dependent FeS chaperone activity"/>
    <property type="evidence" value="ECO:0007669"/>
    <property type="project" value="InterPro"/>
</dbReference>
<name>A0A511RQ61_9DEIN</name>
<comment type="similarity">
    <text evidence="8">Belongs to the Mrp/NBP35 ATP-binding proteins family.</text>
</comment>
<dbReference type="HAMAP" id="MF_02040">
    <property type="entry name" value="Mrp_NBP35"/>
    <property type="match status" value="1"/>
</dbReference>
<dbReference type="FunFam" id="3.40.50.300:FF:001119">
    <property type="entry name" value="Iron-sulfur cluster carrier protein"/>
    <property type="match status" value="1"/>
</dbReference>
<dbReference type="CDD" id="cd02037">
    <property type="entry name" value="Mrp_NBP35"/>
    <property type="match status" value="1"/>
</dbReference>
<dbReference type="Proteomes" id="UP000321827">
    <property type="component" value="Unassembled WGS sequence"/>
</dbReference>
<dbReference type="Gene3D" id="3.30.300.130">
    <property type="entry name" value="Fe-S cluster assembly (FSCA)"/>
    <property type="match status" value="1"/>
</dbReference>
<proteinExistence type="inferred from homology"/>
<dbReference type="InterPro" id="IPR033756">
    <property type="entry name" value="YlxH/NBP35"/>
</dbReference>
<evidence type="ECO:0000313" key="11">
    <source>
        <dbReference type="EMBL" id="GEM90896.1"/>
    </source>
</evidence>
<feature type="binding site" evidence="8">
    <location>
        <begin position="101"/>
        <end position="108"/>
    </location>
    <ligand>
        <name>ATP</name>
        <dbReference type="ChEBI" id="CHEBI:30616"/>
    </ligand>
</feature>
<keyword evidence="6 8" id="KW-0408">Iron</keyword>
<keyword evidence="4 8" id="KW-0547">Nucleotide-binding</keyword>
<dbReference type="AlphaFoldDB" id="A0A511RQ61"/>
<organism evidence="11 12">
    <name type="scientific">Oceanithermus desulfurans NBRC 100063</name>
    <dbReference type="NCBI Taxonomy" id="1227550"/>
    <lineage>
        <taxon>Bacteria</taxon>
        <taxon>Thermotogati</taxon>
        <taxon>Deinococcota</taxon>
        <taxon>Deinococci</taxon>
        <taxon>Thermales</taxon>
        <taxon>Thermaceae</taxon>
        <taxon>Oceanithermus</taxon>
    </lineage>
</organism>
<accession>A0A511RQ61</accession>
<keyword evidence="3 8" id="KW-0479">Metal-binding</keyword>
<dbReference type="InterPro" id="IPR027417">
    <property type="entry name" value="P-loop_NTPase"/>
</dbReference>
<gene>
    <name evidence="11" type="ORF">ODE01S_23300</name>
</gene>
<comment type="caution">
    <text evidence="11">The sequence shown here is derived from an EMBL/GenBank/DDBJ whole genome shotgun (WGS) entry which is preliminary data.</text>
</comment>
<dbReference type="Pfam" id="PF01883">
    <property type="entry name" value="FeS_assembly_P"/>
    <property type="match status" value="1"/>
</dbReference>
<dbReference type="PANTHER" id="PTHR42961">
    <property type="entry name" value="IRON-SULFUR PROTEIN NUBPL"/>
    <property type="match status" value="1"/>
</dbReference>
<dbReference type="PROSITE" id="PS01215">
    <property type="entry name" value="MRP"/>
    <property type="match status" value="1"/>
</dbReference>
<protein>
    <recommendedName>
        <fullName evidence="8">Iron-sulfur cluster carrier protein</fullName>
    </recommendedName>
</protein>
<evidence type="ECO:0000256" key="4">
    <source>
        <dbReference type="ARBA" id="ARBA00022741"/>
    </source>
</evidence>
<comment type="function">
    <text evidence="8">Binds and transfers iron-sulfur (Fe-S) clusters to target apoproteins. Can hydrolyze ATP.</text>
</comment>
<evidence type="ECO:0000313" key="12">
    <source>
        <dbReference type="Proteomes" id="UP000321827"/>
    </source>
</evidence>
<reference evidence="11 12" key="1">
    <citation type="submission" date="2019-07" db="EMBL/GenBank/DDBJ databases">
        <title>Whole genome shotgun sequence of Oceanithermus desulfurans NBRC 100063.</title>
        <authorList>
            <person name="Hosoyama A."/>
            <person name="Uohara A."/>
            <person name="Ohji S."/>
            <person name="Ichikawa N."/>
        </authorList>
    </citation>
    <scope>NUCLEOTIDE SEQUENCE [LARGE SCALE GENOMIC DNA]</scope>
    <source>
        <strain evidence="11 12">NBRC 100063</strain>
    </source>
</reference>
<evidence type="ECO:0000256" key="3">
    <source>
        <dbReference type="ARBA" id="ARBA00022723"/>
    </source>
</evidence>
<evidence type="ECO:0000259" key="10">
    <source>
        <dbReference type="Pfam" id="PF01883"/>
    </source>
</evidence>
<dbReference type="InterPro" id="IPR000808">
    <property type="entry name" value="Mrp-like_CS"/>
</dbReference>
<dbReference type="OrthoDB" id="9809679at2"/>
<evidence type="ECO:0000256" key="6">
    <source>
        <dbReference type="ARBA" id="ARBA00023004"/>
    </source>
</evidence>
<dbReference type="Pfam" id="PF10609">
    <property type="entry name" value="ParA"/>
    <property type="match status" value="1"/>
</dbReference>
<comment type="similarity">
    <text evidence="2">In the C-terminal section; belongs to the Mrp/NBP35 ATP-binding proteins family.</text>
</comment>
<keyword evidence="7 8" id="KW-0411">Iron-sulfur</keyword>
<feature type="region of interest" description="Disordered" evidence="9">
    <location>
        <begin position="342"/>
        <end position="368"/>
    </location>
</feature>
<dbReference type="SUPFAM" id="SSF52540">
    <property type="entry name" value="P-loop containing nucleoside triphosphate hydrolases"/>
    <property type="match status" value="1"/>
</dbReference>
<evidence type="ECO:0000256" key="7">
    <source>
        <dbReference type="ARBA" id="ARBA00023014"/>
    </source>
</evidence>
<dbReference type="EMBL" id="BJXN01000027">
    <property type="protein sequence ID" value="GEM90896.1"/>
    <property type="molecule type" value="Genomic_DNA"/>
</dbReference>
<evidence type="ECO:0000256" key="2">
    <source>
        <dbReference type="ARBA" id="ARBA00008205"/>
    </source>
</evidence>
<dbReference type="InterPro" id="IPR034904">
    <property type="entry name" value="FSCA_dom_sf"/>
</dbReference>